<keyword evidence="6 12" id="KW-0862">Zinc</keyword>
<evidence type="ECO:0000256" key="3">
    <source>
        <dbReference type="ARBA" id="ARBA00022598"/>
    </source>
</evidence>
<dbReference type="Gene3D" id="3.40.50.800">
    <property type="entry name" value="Anticodon-binding domain"/>
    <property type="match status" value="1"/>
</dbReference>
<dbReference type="PANTHER" id="PTHR11451:SF44">
    <property type="entry name" value="THREONINE--TRNA LIGASE, CHLOROPLASTIC_MITOCHONDRIAL 2"/>
    <property type="match status" value="1"/>
</dbReference>
<evidence type="ECO:0000313" key="14">
    <source>
        <dbReference type="EMBL" id="OGE88718.1"/>
    </source>
</evidence>
<dbReference type="FunFam" id="3.40.50.800:FF:000001">
    <property type="entry name" value="Threonine--tRNA ligase"/>
    <property type="match status" value="1"/>
</dbReference>
<feature type="binding site" evidence="12">
    <location>
        <position position="327"/>
    </location>
    <ligand>
        <name>Zn(2+)</name>
        <dbReference type="ChEBI" id="CHEBI:29105"/>
        <note>catalytic</note>
    </ligand>
</feature>
<dbReference type="GO" id="GO:0046872">
    <property type="term" value="F:metal ion binding"/>
    <property type="evidence" value="ECO:0007669"/>
    <property type="project" value="UniProtKB-KW"/>
</dbReference>
<evidence type="ECO:0000256" key="6">
    <source>
        <dbReference type="ARBA" id="ARBA00022833"/>
    </source>
</evidence>
<dbReference type="AlphaFoldDB" id="A0A1F5PFQ4"/>
<dbReference type="EC" id="6.1.1.3" evidence="12"/>
<keyword evidence="9 12" id="KW-0648">Protein biosynthesis</keyword>
<evidence type="ECO:0000256" key="11">
    <source>
        <dbReference type="ARBA" id="ARBA00049515"/>
    </source>
</evidence>
<dbReference type="Pfam" id="PF03129">
    <property type="entry name" value="HGTP_anticodon"/>
    <property type="match status" value="1"/>
</dbReference>
<keyword evidence="4 12" id="KW-0479">Metal-binding</keyword>
<dbReference type="SUPFAM" id="SSF52954">
    <property type="entry name" value="Class II aaRS ABD-related"/>
    <property type="match status" value="1"/>
</dbReference>
<dbReference type="NCBIfam" id="TIGR00418">
    <property type="entry name" value="thrS"/>
    <property type="match status" value="1"/>
</dbReference>
<dbReference type="GO" id="GO:0006435">
    <property type="term" value="P:threonyl-tRNA aminoacylation"/>
    <property type="evidence" value="ECO:0007669"/>
    <property type="project" value="UniProtKB-UniRule"/>
</dbReference>
<dbReference type="GO" id="GO:0005524">
    <property type="term" value="F:ATP binding"/>
    <property type="evidence" value="ECO:0007669"/>
    <property type="project" value="UniProtKB-UniRule"/>
</dbReference>
<keyword evidence="12" id="KW-0963">Cytoplasm</keyword>
<evidence type="ECO:0000256" key="2">
    <source>
        <dbReference type="ARBA" id="ARBA00022555"/>
    </source>
</evidence>
<name>A0A1F5PFQ4_9BACT</name>
<evidence type="ECO:0000259" key="13">
    <source>
        <dbReference type="PROSITE" id="PS50862"/>
    </source>
</evidence>
<keyword evidence="8 12" id="KW-0694">RNA-binding</keyword>
<dbReference type="HAMAP" id="MF_00184">
    <property type="entry name" value="Thr_tRNA_synth"/>
    <property type="match status" value="1"/>
</dbReference>
<evidence type="ECO:0000256" key="1">
    <source>
        <dbReference type="ARBA" id="ARBA00008226"/>
    </source>
</evidence>
<gene>
    <name evidence="12" type="primary">thrS</name>
    <name evidence="14" type="ORF">A2722_02325</name>
</gene>
<dbReference type="InterPro" id="IPR018163">
    <property type="entry name" value="Thr/Ala-tRNA-synth_IIc_edit"/>
</dbReference>
<keyword evidence="5 12" id="KW-0547">Nucleotide-binding</keyword>
<dbReference type="STRING" id="1817828.A2722_02325"/>
<feature type="binding site" evidence="12">
    <location>
        <position position="458"/>
    </location>
    <ligand>
        <name>Zn(2+)</name>
        <dbReference type="ChEBI" id="CHEBI:29105"/>
        <note>catalytic</note>
    </ligand>
</feature>
<proteinExistence type="inferred from homology"/>
<dbReference type="InterPro" id="IPR047246">
    <property type="entry name" value="ThrRS_anticodon"/>
</dbReference>
<dbReference type="SUPFAM" id="SSF55681">
    <property type="entry name" value="Class II aaRS and biotin synthetases"/>
    <property type="match status" value="1"/>
</dbReference>
<dbReference type="Gene3D" id="3.30.930.10">
    <property type="entry name" value="Bira Bifunctional Protein, Domain 2"/>
    <property type="match status" value="1"/>
</dbReference>
<evidence type="ECO:0000256" key="9">
    <source>
        <dbReference type="ARBA" id="ARBA00022917"/>
    </source>
</evidence>
<comment type="subcellular location">
    <subcellularLocation>
        <location evidence="12">Cytoplasm</location>
    </subcellularLocation>
</comment>
<keyword evidence="2 12" id="KW-0820">tRNA-binding</keyword>
<comment type="caution">
    <text evidence="14">The sequence shown here is derived from an EMBL/GenBank/DDBJ whole genome shotgun (WGS) entry which is preliminary data.</text>
</comment>
<dbReference type="InterPro" id="IPR045864">
    <property type="entry name" value="aa-tRNA-synth_II/BPL/LPL"/>
</dbReference>
<dbReference type="InterPro" id="IPR002314">
    <property type="entry name" value="aa-tRNA-synt_IIb"/>
</dbReference>
<keyword evidence="3 12" id="KW-0436">Ligase</keyword>
<dbReference type="GO" id="GO:0005737">
    <property type="term" value="C:cytoplasm"/>
    <property type="evidence" value="ECO:0007669"/>
    <property type="project" value="UniProtKB-SubCell"/>
</dbReference>
<evidence type="ECO:0000313" key="15">
    <source>
        <dbReference type="Proteomes" id="UP000178377"/>
    </source>
</evidence>
<keyword evidence="7 12" id="KW-0067">ATP-binding</keyword>
<dbReference type="CDD" id="cd00771">
    <property type="entry name" value="ThrRS_core"/>
    <property type="match status" value="1"/>
</dbReference>
<dbReference type="Pfam" id="PF00587">
    <property type="entry name" value="tRNA-synt_2b"/>
    <property type="match status" value="1"/>
</dbReference>
<keyword evidence="10 12" id="KW-0030">Aminoacyl-tRNA synthetase</keyword>
<dbReference type="InterPro" id="IPR012947">
    <property type="entry name" value="tRNA_SAD"/>
</dbReference>
<comment type="similarity">
    <text evidence="1 12">Belongs to the class-II aminoacyl-tRNA synthetase family.</text>
</comment>
<dbReference type="SUPFAM" id="SSF55186">
    <property type="entry name" value="ThrRS/AlaRS common domain"/>
    <property type="match status" value="1"/>
</dbReference>
<reference evidence="14 15" key="1">
    <citation type="journal article" date="2016" name="Nat. Commun.">
        <title>Thousands of microbial genomes shed light on interconnected biogeochemical processes in an aquifer system.</title>
        <authorList>
            <person name="Anantharaman K."/>
            <person name="Brown C.T."/>
            <person name="Hug L.A."/>
            <person name="Sharon I."/>
            <person name="Castelle C.J."/>
            <person name="Probst A.J."/>
            <person name="Thomas B.C."/>
            <person name="Singh A."/>
            <person name="Wilkins M.J."/>
            <person name="Karaoz U."/>
            <person name="Brodie E.L."/>
            <person name="Williams K.H."/>
            <person name="Hubbard S.S."/>
            <person name="Banfield J.F."/>
        </authorList>
    </citation>
    <scope>NUCLEOTIDE SEQUENCE [LARGE SCALE GENOMIC DNA]</scope>
</reference>
<dbReference type="GO" id="GO:0000049">
    <property type="term" value="F:tRNA binding"/>
    <property type="evidence" value="ECO:0007669"/>
    <property type="project" value="UniProtKB-KW"/>
</dbReference>
<dbReference type="InterPro" id="IPR004154">
    <property type="entry name" value="Anticodon-bd"/>
</dbReference>
<dbReference type="PANTHER" id="PTHR11451">
    <property type="entry name" value="THREONINE-TRNA LIGASE"/>
    <property type="match status" value="1"/>
</dbReference>
<evidence type="ECO:0000256" key="4">
    <source>
        <dbReference type="ARBA" id="ARBA00022723"/>
    </source>
</evidence>
<dbReference type="PROSITE" id="PS50862">
    <property type="entry name" value="AA_TRNA_LIGASE_II"/>
    <property type="match status" value="1"/>
</dbReference>
<dbReference type="GO" id="GO:0004829">
    <property type="term" value="F:threonine-tRNA ligase activity"/>
    <property type="evidence" value="ECO:0007669"/>
    <property type="project" value="UniProtKB-UniRule"/>
</dbReference>
<comment type="caution">
    <text evidence="12">Lacks conserved residue(s) required for the propagation of feature annotation.</text>
</comment>
<feature type="domain" description="Aminoacyl-transfer RNA synthetases class-II family profile" evidence="13">
    <location>
        <begin position="209"/>
        <end position="481"/>
    </location>
</feature>
<dbReference type="InterPro" id="IPR006195">
    <property type="entry name" value="aa-tRNA-synth_II"/>
</dbReference>
<dbReference type="Proteomes" id="UP000178377">
    <property type="component" value="Unassembled WGS sequence"/>
</dbReference>
<organism evidence="14 15">
    <name type="scientific">Candidatus Doudnabacteria bacterium RIFCSPHIGHO2_01_FULL_50_11</name>
    <dbReference type="NCBI Taxonomy" id="1817828"/>
    <lineage>
        <taxon>Bacteria</taxon>
        <taxon>Candidatus Doudnaibacteriota</taxon>
    </lineage>
</organism>
<evidence type="ECO:0000256" key="7">
    <source>
        <dbReference type="ARBA" id="ARBA00022840"/>
    </source>
</evidence>
<dbReference type="Gene3D" id="3.30.54.20">
    <property type="match status" value="1"/>
</dbReference>
<dbReference type="Pfam" id="PF07973">
    <property type="entry name" value="tRNA_SAD"/>
    <property type="match status" value="1"/>
</dbReference>
<dbReference type="PRINTS" id="PR01047">
    <property type="entry name" value="TRNASYNTHTHR"/>
</dbReference>
<dbReference type="InterPro" id="IPR036621">
    <property type="entry name" value="Anticodon-bd_dom_sf"/>
</dbReference>
<dbReference type="FunFam" id="3.30.930.10:FF:000002">
    <property type="entry name" value="Threonine--tRNA ligase"/>
    <property type="match status" value="1"/>
</dbReference>
<evidence type="ECO:0000256" key="5">
    <source>
        <dbReference type="ARBA" id="ARBA00022741"/>
    </source>
</evidence>
<protein>
    <recommendedName>
        <fullName evidence="12">Threonine--tRNA ligase</fullName>
        <ecNumber evidence="12">6.1.1.3</ecNumber>
    </recommendedName>
    <alternativeName>
        <fullName evidence="12">Threonyl-tRNA synthetase</fullName>
        <shortName evidence="12">ThrRS</shortName>
    </alternativeName>
</protein>
<comment type="cofactor">
    <cofactor evidence="12">
        <name>Zn(2+)</name>
        <dbReference type="ChEBI" id="CHEBI:29105"/>
    </cofactor>
    <text evidence="12">Binds 1 zinc ion per subunit.</text>
</comment>
<dbReference type="InterPro" id="IPR002320">
    <property type="entry name" value="Thr-tRNA-ligase_IIa"/>
</dbReference>
<evidence type="ECO:0000256" key="8">
    <source>
        <dbReference type="ARBA" id="ARBA00022884"/>
    </source>
</evidence>
<feature type="binding site" evidence="12">
    <location>
        <position position="276"/>
    </location>
    <ligand>
        <name>Zn(2+)</name>
        <dbReference type="ChEBI" id="CHEBI:29105"/>
        <note>catalytic</note>
    </ligand>
</feature>
<comment type="catalytic activity">
    <reaction evidence="11 12">
        <text>tRNA(Thr) + L-threonine + ATP = L-threonyl-tRNA(Thr) + AMP + diphosphate + H(+)</text>
        <dbReference type="Rhea" id="RHEA:24624"/>
        <dbReference type="Rhea" id="RHEA-COMP:9670"/>
        <dbReference type="Rhea" id="RHEA-COMP:9704"/>
        <dbReference type="ChEBI" id="CHEBI:15378"/>
        <dbReference type="ChEBI" id="CHEBI:30616"/>
        <dbReference type="ChEBI" id="CHEBI:33019"/>
        <dbReference type="ChEBI" id="CHEBI:57926"/>
        <dbReference type="ChEBI" id="CHEBI:78442"/>
        <dbReference type="ChEBI" id="CHEBI:78534"/>
        <dbReference type="ChEBI" id="CHEBI:456215"/>
        <dbReference type="EC" id="6.1.1.3"/>
    </reaction>
</comment>
<dbReference type="Gene3D" id="3.30.980.10">
    <property type="entry name" value="Threonyl-trna Synthetase, Chain A, domain 2"/>
    <property type="match status" value="1"/>
</dbReference>
<dbReference type="SMART" id="SM00863">
    <property type="entry name" value="tRNA_SAD"/>
    <property type="match status" value="1"/>
</dbReference>
<dbReference type="InterPro" id="IPR033728">
    <property type="entry name" value="ThrRS_core"/>
</dbReference>
<evidence type="ECO:0000256" key="10">
    <source>
        <dbReference type="ARBA" id="ARBA00023146"/>
    </source>
</evidence>
<accession>A0A1F5PFQ4</accession>
<dbReference type="CDD" id="cd00860">
    <property type="entry name" value="ThrRS_anticodon"/>
    <property type="match status" value="1"/>
</dbReference>
<evidence type="ECO:0000256" key="12">
    <source>
        <dbReference type="HAMAP-Rule" id="MF_00184"/>
    </source>
</evidence>
<comment type="subunit">
    <text evidence="12">Homodimer.</text>
</comment>
<dbReference type="EMBL" id="MFEO01000030">
    <property type="protein sequence ID" value="OGE88718.1"/>
    <property type="molecule type" value="Genomic_DNA"/>
</dbReference>
<sequence>MPQSEEQLQNLRHSLAHLLAAAVMKLWPDTKRTIGPAIDDGFYFDFEFGKPITERDLPKIEKQMRKMLPTWDKFERHELDADQAKKEYPGNEYKHELIDEFAKEGQKVSFYKSGDYWDLCRGGHVASMKEIDPGGFKLDRLAGAYWRGDEKNTMLTRIYGLAFPSKIDLDAYLVMREEAKKRDHKILGPKLDLFTFSDLVGAGLPLFTPKGTMVRDVLNEFVWELRKARGYESVDIPHIAKKDLYEKSGHWSKFSNELFRITTREGHIFAMKPMNCPHHIQIFARKQWSFRELPQRYASTTKIYRDEQTGELSGLSRVRSITQDDAHVFCRQNQVQKEISKIWDIIDEFYKPLGFELEVHLSRRDPNQPEKYLGTNHQWQGSENALKTEMLSRKVWREENDKIGEAAFYGPKIDFLAKDSLHRQWQLATIQLDFNQPERFNLTFVNQKGEKERIVMIHAAIMGSIERFMSILIEHYAGAFPIWLAPVQVAVLPISEKVTSYSKKIYEALLTKDVRVELDDRNESIGKKIRDAEMQKLPYMLVLGEKEQAANTVNVRKRGERDQHSQSIDEFLFELKAAIASKKTS</sequence>